<keyword evidence="3" id="KW-1185">Reference proteome</keyword>
<evidence type="ECO:0000313" key="3">
    <source>
        <dbReference type="Proteomes" id="UP000189911"/>
    </source>
</evidence>
<reference evidence="3" key="1">
    <citation type="submission" date="2016-03" db="EMBL/GenBank/DDBJ databases">
        <authorList>
            <person name="Devillers Hugo."/>
        </authorList>
    </citation>
    <scope>NUCLEOTIDE SEQUENCE [LARGE SCALE GENOMIC DNA]</scope>
</reference>
<protein>
    <submittedName>
        <fullName evidence="2">LANO_0F14378g1_1</fullName>
    </submittedName>
</protein>
<feature type="compositionally biased region" description="Low complexity" evidence="1">
    <location>
        <begin position="80"/>
        <end position="92"/>
    </location>
</feature>
<feature type="compositionally biased region" description="Basic and acidic residues" evidence="1">
    <location>
        <begin position="305"/>
        <end position="317"/>
    </location>
</feature>
<gene>
    <name evidence="2" type="ORF">LANO_0F14378G</name>
</gene>
<dbReference type="OrthoDB" id="3980759at2759"/>
<feature type="region of interest" description="Disordered" evidence="1">
    <location>
        <begin position="59"/>
        <end position="94"/>
    </location>
</feature>
<evidence type="ECO:0000256" key="1">
    <source>
        <dbReference type="SAM" id="MobiDB-lite"/>
    </source>
</evidence>
<feature type="compositionally biased region" description="Acidic residues" evidence="1">
    <location>
        <begin position="261"/>
        <end position="270"/>
    </location>
</feature>
<proteinExistence type="predicted"/>
<name>A0A1G4KC95_9SACH</name>
<feature type="region of interest" description="Disordered" evidence="1">
    <location>
        <begin position="258"/>
        <end position="317"/>
    </location>
</feature>
<sequence length="317" mass="35811">MNPQTLHMVNIPAFQPHRTNSPNYPGHIVYMPAPPSPHMMPVFPIPSMNGYRNERRSLKNTSPLRRPQALNRNKSPGPANSRSSQSSHCNNSKPKCEQVRCIDDVIKPKALASDSRYLTTPCHIDFTRVRINIQNSVITEIYKVTELPFQIPVSKRSNFMRRLIDSKQDSYHKLQPLGPANDAKYQVRALGEISTAVQGFLDRPRRRVLRSSKNLKANPLTRVAFQETSESNDSVDLSFDGKAMNRSDVFKIVDSFSQLHDDDDGDDDDQKDNHGSDDDDDMESPAFFTNRSILPPEMTNGDDTPIAKHIDAHSTTE</sequence>
<dbReference type="Proteomes" id="UP000189911">
    <property type="component" value="Chromosome F"/>
</dbReference>
<dbReference type="AlphaFoldDB" id="A0A1G4KC95"/>
<organism evidence="2 3">
    <name type="scientific">Lachancea nothofagi CBS 11611</name>
    <dbReference type="NCBI Taxonomy" id="1266666"/>
    <lineage>
        <taxon>Eukaryota</taxon>
        <taxon>Fungi</taxon>
        <taxon>Dikarya</taxon>
        <taxon>Ascomycota</taxon>
        <taxon>Saccharomycotina</taxon>
        <taxon>Saccharomycetes</taxon>
        <taxon>Saccharomycetales</taxon>
        <taxon>Saccharomycetaceae</taxon>
        <taxon>Lachancea</taxon>
    </lineage>
</organism>
<dbReference type="EMBL" id="LT598452">
    <property type="protein sequence ID" value="SCV01955.1"/>
    <property type="molecule type" value="Genomic_DNA"/>
</dbReference>
<evidence type="ECO:0000313" key="2">
    <source>
        <dbReference type="EMBL" id="SCV01955.1"/>
    </source>
</evidence>
<accession>A0A1G4KC95</accession>